<accession>A0AC34FR94</accession>
<protein>
    <submittedName>
        <fullName evidence="2">Uncharacterized protein</fullName>
    </submittedName>
</protein>
<dbReference type="Proteomes" id="UP000887579">
    <property type="component" value="Unplaced"/>
</dbReference>
<reference evidence="2" key="1">
    <citation type="submission" date="2022-11" db="UniProtKB">
        <authorList>
            <consortium name="WormBaseParasite"/>
        </authorList>
    </citation>
    <scope>IDENTIFICATION</scope>
</reference>
<name>A0AC34FR94_9BILA</name>
<dbReference type="WBParaSite" id="ES5_v2.g19919.t1">
    <property type="protein sequence ID" value="ES5_v2.g19919.t1"/>
    <property type="gene ID" value="ES5_v2.g19919"/>
</dbReference>
<proteinExistence type="predicted"/>
<evidence type="ECO:0000313" key="1">
    <source>
        <dbReference type="Proteomes" id="UP000887579"/>
    </source>
</evidence>
<evidence type="ECO:0000313" key="2">
    <source>
        <dbReference type="WBParaSite" id="ES5_v2.g19919.t1"/>
    </source>
</evidence>
<sequence>MERLKFYIDIFPRNDVLTMLYISILRHDDAEIRWFFLLNQHEDDIVKIVRCIVQNGTEFENIRKHTRKSNYNFYFDILKNSAEKSSTNLIPESYLWRSALFFIKYTKATSFYDTFLIAHDHCPWSKIMLTYTASLTSSSKFVNDIEAYAEKAGIKPLTSLDDVIELST</sequence>
<organism evidence="1 2">
    <name type="scientific">Panagrolaimus sp. ES5</name>
    <dbReference type="NCBI Taxonomy" id="591445"/>
    <lineage>
        <taxon>Eukaryota</taxon>
        <taxon>Metazoa</taxon>
        <taxon>Ecdysozoa</taxon>
        <taxon>Nematoda</taxon>
        <taxon>Chromadorea</taxon>
        <taxon>Rhabditida</taxon>
        <taxon>Tylenchina</taxon>
        <taxon>Panagrolaimomorpha</taxon>
        <taxon>Panagrolaimoidea</taxon>
        <taxon>Panagrolaimidae</taxon>
        <taxon>Panagrolaimus</taxon>
    </lineage>
</organism>